<dbReference type="Pfam" id="PF04860">
    <property type="entry name" value="Phage_portal"/>
    <property type="match status" value="1"/>
</dbReference>
<dbReference type="Proteomes" id="UP001153203">
    <property type="component" value="Unassembled WGS sequence"/>
</dbReference>
<comment type="caution">
    <text evidence="1">The sequence shown here is derived from an EMBL/GenBank/DDBJ whole genome shotgun (WGS) entry which is preliminary data.</text>
</comment>
<reference evidence="1" key="1">
    <citation type="submission" date="2022-06" db="EMBL/GenBank/DDBJ databases">
        <title>Lactococcus from bovine mastitis in China.</title>
        <authorList>
            <person name="Lin Y."/>
            <person name="Han B."/>
        </authorList>
    </citation>
    <scope>NUCLEOTIDE SEQUENCE</scope>
    <source>
        <strain evidence="1">Hebei-B-39</strain>
    </source>
</reference>
<sequence>MGLFSDIWASAKAKSNNTDLSGYEALFNVQATLGMKNIALESCVTYLARLISKGKFVFKNDNSIIDSEYDYSLNVRPNPNQTASEFKVSMIKKLLNGELLVIKDQDKFFVADNFITNHSLNGNTYTNVTINFSRDSVLSAPNSGPFKQDYFERVFTQGVDCFHLNNDNIGINKYVDSLWDDYGRLFGKLITNQLRVGQLRAKVSIPVNSKLEEEEQKKLQREFATTLSNSLLNDPIVFIPDNGKSNSAYDEITASKSATIQNQITDFGALKKIFISEVATLLGIPPALVLGETANNSENLELAIESAAIPLGNKLSEGFASLLIKESGYTVGKTIQMTGFKTINILDRADAIDKVGSSGVVKINEVREAAGLPAMTDGNKVIMTKNYEEKGKTSEET</sequence>
<evidence type="ECO:0000313" key="2">
    <source>
        <dbReference type="Proteomes" id="UP001153203"/>
    </source>
</evidence>
<evidence type="ECO:0000313" key="1">
    <source>
        <dbReference type="EMBL" id="MDG6194364.1"/>
    </source>
</evidence>
<gene>
    <name evidence="1" type="ORF">NF708_10250</name>
</gene>
<name>A0A9X4P764_9LACT</name>
<organism evidence="1 2">
    <name type="scientific">Lactococcus formosensis</name>
    <dbReference type="NCBI Taxonomy" id="1281486"/>
    <lineage>
        <taxon>Bacteria</taxon>
        <taxon>Bacillati</taxon>
        <taxon>Bacillota</taxon>
        <taxon>Bacilli</taxon>
        <taxon>Lactobacillales</taxon>
        <taxon>Streptococcaceae</taxon>
        <taxon>Lactococcus</taxon>
    </lineage>
</organism>
<accession>A0A9X4P764</accession>
<dbReference type="EMBL" id="JAMWGI010000008">
    <property type="protein sequence ID" value="MDG6194364.1"/>
    <property type="molecule type" value="Genomic_DNA"/>
</dbReference>
<dbReference type="AlphaFoldDB" id="A0A9X4P764"/>
<protein>
    <submittedName>
        <fullName evidence="1">Phage portal protein</fullName>
    </submittedName>
</protein>
<dbReference type="RefSeq" id="WP_279364563.1">
    <property type="nucleotide sequence ID" value="NZ_JAMWGC010000009.1"/>
</dbReference>
<proteinExistence type="predicted"/>
<dbReference type="InterPro" id="IPR006944">
    <property type="entry name" value="Phage/GTA_portal"/>
</dbReference>